<dbReference type="PANTHER" id="PTHR30632">
    <property type="entry name" value="MOLYBDATE-BINDING PERIPLASMIC PROTEIN"/>
    <property type="match status" value="1"/>
</dbReference>
<dbReference type="AlphaFoldDB" id="J1L3V5"/>
<protein>
    <submittedName>
        <fullName evidence="2">Tungstate ABC transporter binding protein WtpA</fullName>
    </submittedName>
</protein>
<dbReference type="OrthoDB" id="7820at2157"/>
<dbReference type="GO" id="GO:0030973">
    <property type="term" value="F:molybdate ion binding"/>
    <property type="evidence" value="ECO:0007669"/>
    <property type="project" value="TreeGrafter"/>
</dbReference>
<organism evidence="2 3">
    <name type="scientific">Methanofollis liminatans DSM 4140</name>
    <dbReference type="NCBI Taxonomy" id="28892"/>
    <lineage>
        <taxon>Archaea</taxon>
        <taxon>Methanobacteriati</taxon>
        <taxon>Methanobacteriota</taxon>
        <taxon>Stenosarchaea group</taxon>
        <taxon>Methanomicrobia</taxon>
        <taxon>Methanomicrobiales</taxon>
        <taxon>Methanomicrobiaceae</taxon>
        <taxon>Methanofollis</taxon>
    </lineage>
</organism>
<dbReference type="HOGENOM" id="CLU_055936_0_0_2"/>
<evidence type="ECO:0000313" key="2">
    <source>
        <dbReference type="EMBL" id="EJG07777.1"/>
    </source>
</evidence>
<dbReference type="CDD" id="cd13540">
    <property type="entry name" value="PBP2_ModA_WtpA"/>
    <property type="match status" value="1"/>
</dbReference>
<gene>
    <name evidence="2" type="ORF">Metli_1833</name>
</gene>
<dbReference type="PROSITE" id="PS51257">
    <property type="entry name" value="PROKAR_LIPOPROTEIN"/>
    <property type="match status" value="1"/>
</dbReference>
<dbReference type="STRING" id="28892.Metli_1833"/>
<dbReference type="NCBIfam" id="TIGR03730">
    <property type="entry name" value="tungstate_WtpA"/>
    <property type="match status" value="1"/>
</dbReference>
<proteinExistence type="inferred from homology"/>
<sequence length="329" mass="36029">MRVLPLSLFIVAVVLISTAGCTGGSEQVVLKVVPAGSLLIPLESVEAGFEAAHSGVDVQIEGHGSIQCVRQVTDLHREVDLVAVADESLIPDMMYRPMEEGQGNYTDSYTSFATNRMVVAYTDASRYADEITAENWYEVLARPDTVVGISNPMLDAAGYRSLMVTTLAEDYYQDETIFSHILGDHLRPNVTVTREGTTTTIVLPEVLKQEGGKVRIRDGSIYLLSLLDAGGVDYAFEYLSVARAHGLRYVSLPPEIDLSSADHADNYRRVVVNLGFRRFASIGSERVGSPIVYAATVPANAPHPELAREFMDYMVGEFGKGYDDWPDPL</sequence>
<dbReference type="Proteomes" id="UP000005095">
    <property type="component" value="Chromosome"/>
</dbReference>
<dbReference type="InterPro" id="IPR022498">
    <property type="entry name" value="ABC_trnspt_W-bd_WtpA"/>
</dbReference>
<keyword evidence="3" id="KW-1185">Reference proteome</keyword>
<dbReference type="Gene3D" id="3.40.190.10">
    <property type="entry name" value="Periplasmic binding protein-like II"/>
    <property type="match status" value="2"/>
</dbReference>
<evidence type="ECO:0000256" key="1">
    <source>
        <dbReference type="ARBA" id="ARBA00009438"/>
    </source>
</evidence>
<dbReference type="Pfam" id="PF13531">
    <property type="entry name" value="SBP_bac_11"/>
    <property type="match status" value="1"/>
</dbReference>
<evidence type="ECO:0000313" key="3">
    <source>
        <dbReference type="Proteomes" id="UP000005095"/>
    </source>
</evidence>
<name>J1L3V5_9EURY</name>
<dbReference type="GO" id="GO:0015689">
    <property type="term" value="P:molybdate ion transport"/>
    <property type="evidence" value="ECO:0007669"/>
    <property type="project" value="TreeGrafter"/>
</dbReference>
<dbReference type="GO" id="GO:1901359">
    <property type="term" value="F:tungstate binding"/>
    <property type="evidence" value="ECO:0007669"/>
    <property type="project" value="InterPro"/>
</dbReference>
<dbReference type="InterPro" id="IPR050682">
    <property type="entry name" value="ModA/WtpA"/>
</dbReference>
<dbReference type="PANTHER" id="PTHR30632:SF16">
    <property type="entry name" value="MOLYBDATE_TUNGSTATE-BINDING PROTEIN WTPA"/>
    <property type="match status" value="1"/>
</dbReference>
<dbReference type="SUPFAM" id="SSF53850">
    <property type="entry name" value="Periplasmic binding protein-like II"/>
    <property type="match status" value="1"/>
</dbReference>
<reference evidence="2 3" key="1">
    <citation type="submission" date="2011-08" db="EMBL/GenBank/DDBJ databases">
        <title>The complete genome of Methanofollis liminatans DSM 4140.</title>
        <authorList>
            <consortium name="US DOE Joint Genome Institute (JGI-PGF)"/>
            <person name="Lucas S."/>
            <person name="Han J."/>
            <person name="Lapidus A."/>
            <person name="Bruce D."/>
            <person name="Goodwin L."/>
            <person name="Pitluck S."/>
            <person name="Peters L."/>
            <person name="Kyrpides N."/>
            <person name="Mavromatis K."/>
            <person name="Ivanova N."/>
            <person name="Mikhailova N."/>
            <person name="Lu M."/>
            <person name="Detter J.C."/>
            <person name="Tapia R."/>
            <person name="Han C."/>
            <person name="Land M."/>
            <person name="Hauser L."/>
            <person name="Markowitz V."/>
            <person name="Cheng J.-F."/>
            <person name="Hugenholtz P."/>
            <person name="Woyke T."/>
            <person name="Wu D."/>
            <person name="Spring S."/>
            <person name="Schuler E."/>
            <person name="Brambilla E."/>
            <person name="Klenk H.-P."/>
            <person name="Eisen J.A."/>
        </authorList>
    </citation>
    <scope>NUCLEOTIDE SEQUENCE [LARGE SCALE GENOMIC DNA]</scope>
    <source>
        <strain evidence="2 3">DSM 4140</strain>
    </source>
</reference>
<dbReference type="RefSeq" id="WP_004039691.1">
    <property type="nucleotide sequence ID" value="NZ_CM001555.1"/>
</dbReference>
<dbReference type="PATRIC" id="fig|28892.9.peg.1990"/>
<comment type="similarity">
    <text evidence="1">Belongs to the bacterial solute-binding protein 1 family. WtpA subfamily.</text>
</comment>
<accession>J1L3V5</accession>
<dbReference type="EMBL" id="CM001555">
    <property type="protein sequence ID" value="EJG07777.1"/>
    <property type="molecule type" value="Genomic_DNA"/>
</dbReference>